<evidence type="ECO:0000256" key="2">
    <source>
        <dbReference type="ARBA" id="ARBA00056552"/>
    </source>
</evidence>
<evidence type="ECO:0000256" key="1">
    <source>
        <dbReference type="ARBA" id="ARBA00023157"/>
    </source>
</evidence>
<feature type="binding site" evidence="4">
    <location>
        <position position="426"/>
    </location>
    <ligand>
        <name>Zn(2+)</name>
        <dbReference type="ChEBI" id="CHEBI:29105"/>
        <note>catalytic</note>
    </ligand>
</feature>
<feature type="signal peptide" evidence="5">
    <location>
        <begin position="1"/>
        <end position="23"/>
    </location>
</feature>
<dbReference type="InterPro" id="IPR036436">
    <property type="entry name" value="Disintegrin_dom_sf"/>
</dbReference>
<sequence>MHVLKATTAALAIIGPFVESTAAHSITRNPLDHVSRVVDPTLHTPSHRIHALSAFDLTFILPDRREEFRLSVSPNEDILHENAVVRYLAQDGTDENIEPIDRFEHRIFRGQAFVRQEGQVDWIKGGWARIAVHRDGPRPVFEGVFTVHGEHHHVQTSGNYRHTKIPGDPDIKAEQEEYMVIWKDSDFRRTTYEYKTLRRQPGVGTTCQFNDLHFNVDPRHPVRRGTSLDGLGDDWDPLNHAQISERQYGTGSGVDLVSTIGSTAGCPTTRKIALLGIAADCTYTRDFDSVSAVRSNIVQQINSASELYESTFNISLQIQNLTISDANCPATAPASAPWNLDCTSDVTISDRLGLFSQWRGDIIDTNAFWTLLSLCNTGSAVGLSWMGQVCRRGSSNSYGDGETAAGANVVIRTPTEWQVIAHEAGHIFGAVHDCTSDTCSDGSSETQQQCCPLSASTCDADGQYMMNPSTGSSISQFSPCSIGNICSAIGRRSVNASCLVHNTGVTTISGSRCGNGIVEAGEDCDCGGTAGCGDNPCCDPTTCRFTTNSVCDPANGECCTDQCQFASSNTTCRASTGACDPAEVCTGSSSTCPDDTTSPDGTSCGDSGDGLTCASGQCTSRDLQCRDFMSSRADNVTRSCNPQTCRMSCMGRTYGGVEACFSMQQNFLDGTDCEGGGRCRNGNCEDASVSGGSGGSGGSGARRWIDDHRTVVISVASVEEGPASACCGAGSGAGSGSSTVPEARGLRIPAAVYAHSDEAATVVCRDKICLIGAVDSEKTQSTPETFVEHHQGWEHDLR</sequence>
<dbReference type="AlphaFoldDB" id="A0AA38RRK0"/>
<dbReference type="Gene3D" id="3.40.390.10">
    <property type="entry name" value="Collagenase (Catalytic Domain)"/>
    <property type="match status" value="1"/>
</dbReference>
<reference evidence="8" key="1">
    <citation type="submission" date="2022-07" db="EMBL/GenBank/DDBJ databases">
        <title>Fungi with potential for degradation of polypropylene.</title>
        <authorList>
            <person name="Gostincar C."/>
        </authorList>
    </citation>
    <scope>NUCLEOTIDE SEQUENCE</scope>
    <source>
        <strain evidence="8">EXF-13308</strain>
    </source>
</reference>
<feature type="binding site" evidence="4">
    <location>
        <position position="422"/>
    </location>
    <ligand>
        <name>Zn(2+)</name>
        <dbReference type="ChEBI" id="CHEBI:29105"/>
        <note>catalytic</note>
    </ligand>
</feature>
<dbReference type="GO" id="GO:0004222">
    <property type="term" value="F:metalloendopeptidase activity"/>
    <property type="evidence" value="ECO:0007669"/>
    <property type="project" value="InterPro"/>
</dbReference>
<keyword evidence="5" id="KW-0732">Signal</keyword>
<dbReference type="InterPro" id="IPR001590">
    <property type="entry name" value="Peptidase_M12B"/>
</dbReference>
<dbReference type="EMBL" id="JANBVO010000016">
    <property type="protein sequence ID" value="KAJ9144679.1"/>
    <property type="molecule type" value="Genomic_DNA"/>
</dbReference>
<keyword evidence="4" id="KW-0862">Zinc</keyword>
<feature type="active site" evidence="4">
    <location>
        <position position="423"/>
    </location>
</feature>
<dbReference type="GO" id="GO:0046872">
    <property type="term" value="F:metal ion binding"/>
    <property type="evidence" value="ECO:0007669"/>
    <property type="project" value="UniProtKB-KW"/>
</dbReference>
<proteinExistence type="predicted"/>
<evidence type="ECO:0000256" key="5">
    <source>
        <dbReference type="SAM" id="SignalP"/>
    </source>
</evidence>
<keyword evidence="9" id="KW-1185">Reference proteome</keyword>
<organism evidence="8 9">
    <name type="scientific">Pleurostoma richardsiae</name>
    <dbReference type="NCBI Taxonomy" id="41990"/>
    <lineage>
        <taxon>Eukaryota</taxon>
        <taxon>Fungi</taxon>
        <taxon>Dikarya</taxon>
        <taxon>Ascomycota</taxon>
        <taxon>Pezizomycotina</taxon>
        <taxon>Sordariomycetes</taxon>
        <taxon>Sordariomycetidae</taxon>
        <taxon>Calosphaeriales</taxon>
        <taxon>Pleurostomataceae</taxon>
        <taxon>Pleurostoma</taxon>
    </lineage>
</organism>
<comment type="function">
    <text evidence="2">Probable zinc protease.</text>
</comment>
<keyword evidence="1" id="KW-1015">Disulfide bond</keyword>
<protein>
    <recommendedName>
        <fullName evidence="3">Disintegrin and metalloproteinase domain-containing protein B</fullName>
    </recommendedName>
</protein>
<evidence type="ECO:0000313" key="8">
    <source>
        <dbReference type="EMBL" id="KAJ9144679.1"/>
    </source>
</evidence>
<name>A0AA38RRK0_9PEZI</name>
<dbReference type="Proteomes" id="UP001174694">
    <property type="component" value="Unassembled WGS sequence"/>
</dbReference>
<dbReference type="PANTHER" id="PTHR11905:SF159">
    <property type="entry name" value="ADAM METALLOPROTEASE"/>
    <property type="match status" value="1"/>
</dbReference>
<dbReference type="InterPro" id="IPR034028">
    <property type="entry name" value="ZnMc_ADAM_fungal"/>
</dbReference>
<feature type="binding site" evidence="4">
    <location>
        <position position="432"/>
    </location>
    <ligand>
        <name>Zn(2+)</name>
        <dbReference type="ChEBI" id="CHEBI:29105"/>
        <note>catalytic</note>
    </ligand>
</feature>
<feature type="domain" description="Peptidase M12B" evidence="7">
    <location>
        <begin position="270"/>
        <end position="485"/>
    </location>
</feature>
<dbReference type="Pfam" id="PF13688">
    <property type="entry name" value="Reprolysin_5"/>
    <property type="match status" value="1"/>
</dbReference>
<feature type="chain" id="PRO_5041346661" description="Disintegrin and metalloproteinase domain-containing protein B" evidence="5">
    <location>
        <begin position="24"/>
        <end position="798"/>
    </location>
</feature>
<comment type="caution">
    <text evidence="8">The sequence shown here is derived from an EMBL/GenBank/DDBJ whole genome shotgun (WGS) entry which is preliminary data.</text>
</comment>
<gene>
    <name evidence="8" type="ORF">NKR23_g5958</name>
</gene>
<dbReference type="SUPFAM" id="SSF55486">
    <property type="entry name" value="Metalloproteases ('zincins'), catalytic domain"/>
    <property type="match status" value="1"/>
</dbReference>
<evidence type="ECO:0000259" key="6">
    <source>
        <dbReference type="PROSITE" id="PS50214"/>
    </source>
</evidence>
<dbReference type="InterPro" id="IPR024079">
    <property type="entry name" value="MetalloPept_cat_dom_sf"/>
</dbReference>
<evidence type="ECO:0000256" key="3">
    <source>
        <dbReference type="ARBA" id="ARBA00074021"/>
    </source>
</evidence>
<dbReference type="Pfam" id="PF00200">
    <property type="entry name" value="Disintegrin"/>
    <property type="match status" value="1"/>
</dbReference>
<dbReference type="PANTHER" id="PTHR11905">
    <property type="entry name" value="ADAM A DISINTEGRIN AND METALLOPROTEASE DOMAIN"/>
    <property type="match status" value="1"/>
</dbReference>
<evidence type="ECO:0000256" key="4">
    <source>
        <dbReference type="PROSITE-ProRule" id="PRU00276"/>
    </source>
</evidence>
<dbReference type="SMART" id="SM00050">
    <property type="entry name" value="DISIN"/>
    <property type="match status" value="1"/>
</dbReference>
<keyword evidence="4" id="KW-0479">Metal-binding</keyword>
<dbReference type="PROSITE" id="PS50214">
    <property type="entry name" value="DISINTEGRIN_2"/>
    <property type="match status" value="1"/>
</dbReference>
<dbReference type="CDD" id="cd04271">
    <property type="entry name" value="ZnMc_ADAM_fungal"/>
    <property type="match status" value="1"/>
</dbReference>
<comment type="caution">
    <text evidence="4">Lacks conserved residue(s) required for the propagation of feature annotation.</text>
</comment>
<feature type="domain" description="Disintegrin" evidence="6">
    <location>
        <begin position="510"/>
        <end position="600"/>
    </location>
</feature>
<evidence type="ECO:0000313" key="9">
    <source>
        <dbReference type="Proteomes" id="UP001174694"/>
    </source>
</evidence>
<dbReference type="Gene3D" id="4.10.70.10">
    <property type="entry name" value="Disintegrin domain"/>
    <property type="match status" value="1"/>
</dbReference>
<accession>A0AA38RRK0</accession>
<dbReference type="PROSITE" id="PS50215">
    <property type="entry name" value="ADAM_MEPRO"/>
    <property type="match status" value="1"/>
</dbReference>
<evidence type="ECO:0000259" key="7">
    <source>
        <dbReference type="PROSITE" id="PS50215"/>
    </source>
</evidence>
<dbReference type="SUPFAM" id="SSF57552">
    <property type="entry name" value="Blood coagulation inhibitor (disintegrin)"/>
    <property type="match status" value="1"/>
</dbReference>
<dbReference type="InterPro" id="IPR001762">
    <property type="entry name" value="Disintegrin_dom"/>
</dbReference>
<dbReference type="FunFam" id="4.10.70.10:FF:000003">
    <property type="entry name" value="Disintegrin and metalloproteinase domain-containing protein 17"/>
    <property type="match status" value="1"/>
</dbReference>
<dbReference type="GO" id="GO:0006508">
    <property type="term" value="P:proteolysis"/>
    <property type="evidence" value="ECO:0007669"/>
    <property type="project" value="InterPro"/>
</dbReference>